<dbReference type="SMART" id="SM00041">
    <property type="entry name" value="CT"/>
    <property type="match status" value="1"/>
</dbReference>
<evidence type="ECO:0000256" key="1">
    <source>
        <dbReference type="ARBA" id="ARBA00004613"/>
    </source>
</evidence>
<feature type="compositionally biased region" description="Pro residues" evidence="6">
    <location>
        <begin position="124"/>
        <end position="139"/>
    </location>
</feature>
<evidence type="ECO:0000256" key="2">
    <source>
        <dbReference type="ARBA" id="ARBA00022525"/>
    </source>
</evidence>
<comment type="subcellular location">
    <subcellularLocation>
        <location evidence="1">Secreted</location>
    </subcellularLocation>
</comment>
<evidence type="ECO:0000256" key="5">
    <source>
        <dbReference type="PROSITE-ProRule" id="PRU00039"/>
    </source>
</evidence>
<name>A0AAW0U7Y7_SCYPA</name>
<comment type="caution">
    <text evidence="5">Lacks conserved residue(s) required for the propagation of feature annotation.</text>
</comment>
<organism evidence="8 9">
    <name type="scientific">Scylla paramamosain</name>
    <name type="common">Mud crab</name>
    <dbReference type="NCBI Taxonomy" id="85552"/>
    <lineage>
        <taxon>Eukaryota</taxon>
        <taxon>Metazoa</taxon>
        <taxon>Ecdysozoa</taxon>
        <taxon>Arthropoda</taxon>
        <taxon>Crustacea</taxon>
        <taxon>Multicrustacea</taxon>
        <taxon>Malacostraca</taxon>
        <taxon>Eumalacostraca</taxon>
        <taxon>Eucarida</taxon>
        <taxon>Decapoda</taxon>
        <taxon>Pleocyemata</taxon>
        <taxon>Brachyura</taxon>
        <taxon>Eubrachyura</taxon>
        <taxon>Portunoidea</taxon>
        <taxon>Portunidae</taxon>
        <taxon>Portuninae</taxon>
        <taxon>Scylla</taxon>
    </lineage>
</organism>
<feature type="compositionally biased region" description="Acidic residues" evidence="6">
    <location>
        <begin position="219"/>
        <end position="229"/>
    </location>
</feature>
<dbReference type="InterPro" id="IPR004133">
    <property type="entry name" value="DAN_dom"/>
</dbReference>
<keyword evidence="2" id="KW-0964">Secreted</keyword>
<gene>
    <name evidence="8" type="ORF">O3P69_006199</name>
</gene>
<keyword evidence="3" id="KW-0732">Signal</keyword>
<reference evidence="8 9" key="1">
    <citation type="submission" date="2023-03" db="EMBL/GenBank/DDBJ databases">
        <title>High-quality genome of Scylla paramamosain provides insights in environmental adaptation.</title>
        <authorList>
            <person name="Zhang L."/>
        </authorList>
    </citation>
    <scope>NUCLEOTIDE SEQUENCE [LARGE SCALE GENOMIC DNA]</scope>
    <source>
        <strain evidence="8">LZ_2023a</strain>
        <tissue evidence="8">Muscle</tissue>
    </source>
</reference>
<keyword evidence="9" id="KW-1185">Reference proteome</keyword>
<dbReference type="InterPro" id="IPR006207">
    <property type="entry name" value="Cys_knot_C"/>
</dbReference>
<proteinExistence type="predicted"/>
<feature type="domain" description="CTCK" evidence="7">
    <location>
        <begin position="237"/>
        <end position="336"/>
    </location>
</feature>
<evidence type="ECO:0000313" key="8">
    <source>
        <dbReference type="EMBL" id="KAK8395373.1"/>
    </source>
</evidence>
<dbReference type="AlphaFoldDB" id="A0AAW0U7Y7"/>
<dbReference type="Gene3D" id="2.10.90.10">
    <property type="entry name" value="Cystine-knot cytokines"/>
    <property type="match status" value="1"/>
</dbReference>
<feature type="compositionally biased region" description="Basic and acidic residues" evidence="6">
    <location>
        <begin position="170"/>
        <end position="218"/>
    </location>
</feature>
<evidence type="ECO:0000256" key="3">
    <source>
        <dbReference type="ARBA" id="ARBA00022729"/>
    </source>
</evidence>
<comment type="caution">
    <text evidence="8">The sequence shown here is derived from an EMBL/GenBank/DDBJ whole genome shotgun (WGS) entry which is preliminary data.</text>
</comment>
<dbReference type="InterPro" id="IPR029034">
    <property type="entry name" value="Cystine-knot_cytokine"/>
</dbReference>
<evidence type="ECO:0000256" key="4">
    <source>
        <dbReference type="ARBA" id="ARBA00023157"/>
    </source>
</evidence>
<evidence type="ECO:0000313" key="9">
    <source>
        <dbReference type="Proteomes" id="UP001487740"/>
    </source>
</evidence>
<dbReference type="EMBL" id="JARAKH010000018">
    <property type="protein sequence ID" value="KAK8395373.1"/>
    <property type="molecule type" value="Genomic_DNA"/>
</dbReference>
<sequence length="340" mass="37909">MSHGSHTAPFLLQANQGRGEVAVQVGGGLLLNAGSRSGWPVLGQSRSTALMRNVGMASKALAVVVMVVACLAVQVRAWGSYSCNITPVDQQHIVNATLQSAQQVNSSLSSLEEKVDTILALLQPPGPPQAPWLPPPPPRGAAERGTSGKRERREREERSREEELTTVQNKTEEEHDRENVTEKPRDDEREGRTEATDRIEREQAVTKLETTTRKPERREEEEEEEEEDSTGPGKGQCSVMVTDNHATIGMFYMTTYNHGHCANRYPITSPIRYCVGFCHTRTFVTRKEGIWSQGHECKSCQPSRMETLRIPLACDDGFTFEKNFKNVVECKCAKCRPMAR</sequence>
<protein>
    <recommendedName>
        <fullName evidence="7">CTCK domain-containing protein</fullName>
    </recommendedName>
</protein>
<keyword evidence="4" id="KW-1015">Disulfide bond</keyword>
<feature type="region of interest" description="Disordered" evidence="6">
    <location>
        <begin position="122"/>
        <end position="238"/>
    </location>
</feature>
<dbReference type="PROSITE" id="PS01225">
    <property type="entry name" value="CTCK_2"/>
    <property type="match status" value="1"/>
</dbReference>
<dbReference type="Proteomes" id="UP001487740">
    <property type="component" value="Unassembled WGS sequence"/>
</dbReference>
<feature type="compositionally biased region" description="Basic and acidic residues" evidence="6">
    <location>
        <begin position="146"/>
        <end position="163"/>
    </location>
</feature>
<dbReference type="GO" id="GO:0005576">
    <property type="term" value="C:extracellular region"/>
    <property type="evidence" value="ECO:0007669"/>
    <property type="project" value="UniProtKB-SubCell"/>
</dbReference>
<evidence type="ECO:0000259" key="7">
    <source>
        <dbReference type="PROSITE" id="PS01225"/>
    </source>
</evidence>
<dbReference type="Pfam" id="PF03045">
    <property type="entry name" value="DAN"/>
    <property type="match status" value="1"/>
</dbReference>
<accession>A0AAW0U7Y7</accession>
<evidence type="ECO:0000256" key="6">
    <source>
        <dbReference type="SAM" id="MobiDB-lite"/>
    </source>
</evidence>